<proteinExistence type="predicted"/>
<evidence type="ECO:0000313" key="3">
    <source>
        <dbReference type="Proteomes" id="UP000001568"/>
    </source>
</evidence>
<keyword evidence="1" id="KW-0732">Signal</keyword>
<organism evidence="2 3">
    <name type="scientific">Ostreococcus lucimarinus (strain CCE9901)</name>
    <dbReference type="NCBI Taxonomy" id="436017"/>
    <lineage>
        <taxon>Eukaryota</taxon>
        <taxon>Viridiplantae</taxon>
        <taxon>Chlorophyta</taxon>
        <taxon>Mamiellophyceae</taxon>
        <taxon>Mamiellales</taxon>
        <taxon>Bathycoccaceae</taxon>
        <taxon>Ostreococcus</taxon>
    </lineage>
</organism>
<dbReference type="EMBL" id="CP000600">
    <property type="protein sequence ID" value="ABP00857.1"/>
    <property type="molecule type" value="Genomic_DNA"/>
</dbReference>
<keyword evidence="3" id="KW-1185">Reference proteome</keyword>
<dbReference type="Gramene" id="ABP00857">
    <property type="protein sequence ID" value="ABP00857"/>
    <property type="gene ID" value="OSTLU_29459"/>
</dbReference>
<name>A4SB21_OSTLU</name>
<dbReference type="HOGENOM" id="CLU_2562510_0_0_1"/>
<sequence length="82" mass="9758">MTIRSAISGAFLFLARLALACSYWFSAKKPRTLLESFQRATFEVSTYRGDPEYMTYRHEAEYMRREAERLSYKLACVRRRCE</sequence>
<protein>
    <submittedName>
        <fullName evidence="2">Uncharacterized protein</fullName>
    </submittedName>
</protein>
<gene>
    <name evidence="2" type="ORF">OSTLU_29459</name>
</gene>
<dbReference type="Proteomes" id="UP000001568">
    <property type="component" value="Chromosome 20"/>
</dbReference>
<reference evidence="2 3" key="1">
    <citation type="journal article" date="2007" name="Proc. Natl. Acad. Sci. U.S.A.">
        <title>The tiny eukaryote Ostreococcus provides genomic insights into the paradox of plankton speciation.</title>
        <authorList>
            <person name="Palenik B."/>
            <person name="Grimwood J."/>
            <person name="Aerts A."/>
            <person name="Rouze P."/>
            <person name="Salamov A."/>
            <person name="Putnam N."/>
            <person name="Dupont C."/>
            <person name="Jorgensen R."/>
            <person name="Derelle E."/>
            <person name="Rombauts S."/>
            <person name="Zhou K."/>
            <person name="Otillar R."/>
            <person name="Merchant S.S."/>
            <person name="Podell S."/>
            <person name="Gaasterland T."/>
            <person name="Napoli C."/>
            <person name="Gendler K."/>
            <person name="Manuell A."/>
            <person name="Tai V."/>
            <person name="Vallon O."/>
            <person name="Piganeau G."/>
            <person name="Jancek S."/>
            <person name="Heijde M."/>
            <person name="Jabbari K."/>
            <person name="Bowler C."/>
            <person name="Lohr M."/>
            <person name="Robbens S."/>
            <person name="Werner G."/>
            <person name="Dubchak I."/>
            <person name="Pazour G.J."/>
            <person name="Ren Q."/>
            <person name="Paulsen I."/>
            <person name="Delwiche C."/>
            <person name="Schmutz J."/>
            <person name="Rokhsar D."/>
            <person name="Van de Peer Y."/>
            <person name="Moreau H."/>
            <person name="Grigoriev I.V."/>
        </authorList>
    </citation>
    <scope>NUCLEOTIDE SEQUENCE [LARGE SCALE GENOMIC DNA]</scope>
    <source>
        <strain evidence="2 3">CCE9901</strain>
    </source>
</reference>
<dbReference type="KEGG" id="olu:OSTLU_29459"/>
<accession>A4SB21</accession>
<feature type="chain" id="PRO_5002673318" evidence="1">
    <location>
        <begin position="21"/>
        <end position="82"/>
    </location>
</feature>
<feature type="signal peptide" evidence="1">
    <location>
        <begin position="1"/>
        <end position="20"/>
    </location>
</feature>
<dbReference type="AlphaFoldDB" id="A4SB21"/>
<evidence type="ECO:0000256" key="1">
    <source>
        <dbReference type="SAM" id="SignalP"/>
    </source>
</evidence>
<evidence type="ECO:0000313" key="2">
    <source>
        <dbReference type="EMBL" id="ABP00857.1"/>
    </source>
</evidence>
<dbReference type="GeneID" id="5006598"/>
<dbReference type="RefSeq" id="XP_001422540.1">
    <property type="nucleotide sequence ID" value="XM_001422503.1"/>
</dbReference>